<dbReference type="EMBL" id="AP018712">
    <property type="protein sequence ID" value="BBE30078.1"/>
    <property type="molecule type" value="Genomic_DNA"/>
</dbReference>
<reference evidence="1 2" key="1">
    <citation type="submission" date="2018-06" db="EMBL/GenBank/DDBJ databases">
        <title>Genome sequencing of Oceanotoga sp. sy52.</title>
        <authorList>
            <person name="Mori K."/>
        </authorList>
    </citation>
    <scope>NUCLEOTIDE SEQUENCE [LARGE SCALE GENOMIC DNA]</scope>
    <source>
        <strain evidence="2">sy52</strain>
    </source>
</reference>
<name>A0A7G1G1Q6_9BACT</name>
<evidence type="ECO:0000313" key="2">
    <source>
        <dbReference type="Proteomes" id="UP000516361"/>
    </source>
</evidence>
<dbReference type="InParanoid" id="A0A7G1G1Q6"/>
<dbReference type="KEGG" id="ocy:OSSY52_02190"/>
<accession>A0A7G1G1Q6</accession>
<dbReference type="InterPro" id="IPR008792">
    <property type="entry name" value="PQQD"/>
</dbReference>
<dbReference type="Proteomes" id="UP000516361">
    <property type="component" value="Chromosome"/>
</dbReference>
<protein>
    <recommendedName>
        <fullName evidence="3">PqqD family protein</fullName>
    </recommendedName>
</protein>
<evidence type="ECO:0000313" key="1">
    <source>
        <dbReference type="EMBL" id="BBE30078.1"/>
    </source>
</evidence>
<organism evidence="1 2">
    <name type="scientific">Tepiditoga spiralis</name>
    <dbReference type="NCBI Taxonomy" id="2108365"/>
    <lineage>
        <taxon>Bacteria</taxon>
        <taxon>Thermotogati</taxon>
        <taxon>Thermotogota</taxon>
        <taxon>Thermotogae</taxon>
        <taxon>Petrotogales</taxon>
        <taxon>Petrotogaceae</taxon>
        <taxon>Tepiditoga</taxon>
    </lineage>
</organism>
<dbReference type="RefSeq" id="WP_190615211.1">
    <property type="nucleotide sequence ID" value="NZ_AP018712.1"/>
</dbReference>
<dbReference type="InterPro" id="IPR041881">
    <property type="entry name" value="PqqD_sf"/>
</dbReference>
<dbReference type="Gene3D" id="1.10.10.1150">
    <property type="entry name" value="Coenzyme PQQ synthesis protein D (PqqD)"/>
    <property type="match status" value="1"/>
</dbReference>
<dbReference type="AlphaFoldDB" id="A0A7G1G1Q6"/>
<proteinExistence type="predicted"/>
<keyword evidence="2" id="KW-1185">Reference proteome</keyword>
<dbReference type="Pfam" id="PF05402">
    <property type="entry name" value="PqqD"/>
    <property type="match status" value="1"/>
</dbReference>
<gene>
    <name evidence="1" type="ORF">OSSY52_02190</name>
</gene>
<evidence type="ECO:0008006" key="3">
    <source>
        <dbReference type="Google" id="ProtNLM"/>
    </source>
</evidence>
<sequence length="88" mass="10598">MLNQKFVRNKDIKWRKEVDSILFMKENELYTLNNVGAFIWELCNGDYTVNEIINIINQEYKIDKNIIKSDVIEFLMNLLNEKIIEEKI</sequence>